<organism evidence="1">
    <name type="scientific">Brassica oleracea</name>
    <name type="common">Wild cabbage</name>
    <dbReference type="NCBI Taxonomy" id="3712"/>
    <lineage>
        <taxon>Eukaryota</taxon>
        <taxon>Viridiplantae</taxon>
        <taxon>Streptophyta</taxon>
        <taxon>Embryophyta</taxon>
        <taxon>Tracheophyta</taxon>
        <taxon>Spermatophyta</taxon>
        <taxon>Magnoliopsida</taxon>
        <taxon>eudicotyledons</taxon>
        <taxon>Gunneridae</taxon>
        <taxon>Pentapetalae</taxon>
        <taxon>rosids</taxon>
        <taxon>malvids</taxon>
        <taxon>Brassicales</taxon>
        <taxon>Brassicaceae</taxon>
        <taxon>Brassiceae</taxon>
        <taxon>Brassica</taxon>
    </lineage>
</organism>
<dbReference type="AlphaFoldDB" id="A0A3P6H1M6"/>
<protein>
    <submittedName>
        <fullName evidence="1">Uncharacterized protein</fullName>
    </submittedName>
</protein>
<sequence length="38" mass="4342">MPHVRTGKKTITINPRKDTTLSKSSLSWKVIMAFELLI</sequence>
<evidence type="ECO:0000313" key="2">
    <source>
        <dbReference type="EMBL" id="VDD62014.1"/>
    </source>
</evidence>
<reference evidence="1" key="1">
    <citation type="submission" date="2018-11" db="EMBL/GenBank/DDBJ databases">
        <authorList>
            <consortium name="Genoscope - CEA"/>
            <person name="William W."/>
        </authorList>
    </citation>
    <scope>NUCLEOTIDE SEQUENCE</scope>
</reference>
<gene>
    <name evidence="1" type="ORF">BOLC6T37465H</name>
    <name evidence="2" type="ORF">BOLC6T37467H</name>
</gene>
<dbReference type="EMBL" id="LR031880">
    <property type="protein sequence ID" value="VDD62014.1"/>
    <property type="molecule type" value="Genomic_DNA"/>
</dbReference>
<accession>A0A3P6H1M6</accession>
<dbReference type="EMBL" id="LR031880">
    <property type="protein sequence ID" value="VDD62012.1"/>
    <property type="molecule type" value="Genomic_DNA"/>
</dbReference>
<proteinExistence type="predicted"/>
<name>A0A3P6H1M6_BRAOL</name>
<evidence type="ECO:0000313" key="1">
    <source>
        <dbReference type="EMBL" id="VDD62012.1"/>
    </source>
</evidence>